<dbReference type="PROSITE" id="PS51999">
    <property type="entry name" value="ZF_GRF"/>
    <property type="match status" value="1"/>
</dbReference>
<keyword evidence="3" id="KW-0862">Zinc</keyword>
<evidence type="ECO:0000259" key="6">
    <source>
        <dbReference type="PROSITE" id="PS51999"/>
    </source>
</evidence>
<evidence type="ECO:0000256" key="3">
    <source>
        <dbReference type="ARBA" id="ARBA00022833"/>
    </source>
</evidence>
<proteinExistence type="predicted"/>
<evidence type="ECO:0000256" key="5">
    <source>
        <dbReference type="SAM" id="MobiDB-lite"/>
    </source>
</evidence>
<dbReference type="GeneID" id="130462651"/>
<accession>A0ABM3QVH3</accession>
<reference evidence="8" key="2">
    <citation type="submission" date="2025-08" db="UniProtKB">
        <authorList>
            <consortium name="RefSeq"/>
        </authorList>
    </citation>
    <scope>IDENTIFICATION</scope>
    <source>
        <tissue evidence="8">Leaf</tissue>
    </source>
</reference>
<evidence type="ECO:0000256" key="4">
    <source>
        <dbReference type="PROSITE-ProRule" id="PRU01343"/>
    </source>
</evidence>
<evidence type="ECO:0000313" key="7">
    <source>
        <dbReference type="Proteomes" id="UP000813463"/>
    </source>
</evidence>
<feature type="compositionally biased region" description="Polar residues" evidence="5">
    <location>
        <begin position="138"/>
        <end position="155"/>
    </location>
</feature>
<keyword evidence="1" id="KW-0479">Metal-binding</keyword>
<feature type="region of interest" description="Disordered" evidence="5">
    <location>
        <begin position="96"/>
        <end position="196"/>
    </location>
</feature>
<evidence type="ECO:0000313" key="8">
    <source>
        <dbReference type="RefSeq" id="XP_056687365.1"/>
    </source>
</evidence>
<dbReference type="InterPro" id="IPR010666">
    <property type="entry name" value="Znf_GRF"/>
</dbReference>
<keyword evidence="7" id="KW-1185">Reference proteome</keyword>
<evidence type="ECO:0000256" key="1">
    <source>
        <dbReference type="ARBA" id="ARBA00022723"/>
    </source>
</evidence>
<reference evidence="7" key="1">
    <citation type="journal article" date="2021" name="Nat. Commun.">
        <title>Genomic analyses provide insights into spinach domestication and the genetic basis of agronomic traits.</title>
        <authorList>
            <person name="Cai X."/>
            <person name="Sun X."/>
            <person name="Xu C."/>
            <person name="Sun H."/>
            <person name="Wang X."/>
            <person name="Ge C."/>
            <person name="Zhang Z."/>
            <person name="Wang Q."/>
            <person name="Fei Z."/>
            <person name="Jiao C."/>
            <person name="Wang Q."/>
        </authorList>
    </citation>
    <scope>NUCLEOTIDE SEQUENCE [LARGE SCALE GENOMIC DNA]</scope>
    <source>
        <strain evidence="7">cv. Varoflay</strain>
    </source>
</reference>
<sequence length="234" mass="25685">MELTCPCGNGILIKNVTTKGPNVTRPYYKCPGSQKGNNIPDCKFYSFKDELKRCPCGRGFCRTAFIRKEKIWCCCVQGLGDCGFMMRITSTWQLPRDWNSNPQSSSAASQSSSAASQSPSAQFQQFQSPSTPFQYPSAQVQSPSGQWHSFTPSATFQSSSAKFQSPSSPLMHTPLAQPQSSPPITQDRSRSPPSQVVLKKKTELLTQSLKVAQSSAAAYLNLIEKFAGCELDDE</sequence>
<gene>
    <name evidence="8" type="primary">LOC130462651</name>
</gene>
<feature type="compositionally biased region" description="Low complexity" evidence="5">
    <location>
        <begin position="102"/>
        <end position="137"/>
    </location>
</feature>
<feature type="compositionally biased region" description="Low complexity" evidence="5">
    <location>
        <begin position="156"/>
        <end position="169"/>
    </location>
</feature>
<name>A0ABM3QVH3_SPIOL</name>
<protein>
    <recommendedName>
        <fullName evidence="6">GRF-type domain-containing protein</fullName>
    </recommendedName>
</protein>
<dbReference type="Proteomes" id="UP000813463">
    <property type="component" value="Chromosome 6"/>
</dbReference>
<dbReference type="RefSeq" id="XP_056687365.1">
    <property type="nucleotide sequence ID" value="XM_056831387.1"/>
</dbReference>
<feature type="compositionally biased region" description="Polar residues" evidence="5">
    <location>
        <begin position="176"/>
        <end position="194"/>
    </location>
</feature>
<evidence type="ECO:0000256" key="2">
    <source>
        <dbReference type="ARBA" id="ARBA00022771"/>
    </source>
</evidence>
<keyword evidence="2 4" id="KW-0863">Zinc-finger</keyword>
<organism evidence="7 8">
    <name type="scientific">Spinacia oleracea</name>
    <name type="common">Spinach</name>
    <dbReference type="NCBI Taxonomy" id="3562"/>
    <lineage>
        <taxon>Eukaryota</taxon>
        <taxon>Viridiplantae</taxon>
        <taxon>Streptophyta</taxon>
        <taxon>Embryophyta</taxon>
        <taxon>Tracheophyta</taxon>
        <taxon>Spermatophyta</taxon>
        <taxon>Magnoliopsida</taxon>
        <taxon>eudicotyledons</taxon>
        <taxon>Gunneridae</taxon>
        <taxon>Pentapetalae</taxon>
        <taxon>Caryophyllales</taxon>
        <taxon>Chenopodiaceae</taxon>
        <taxon>Chenopodioideae</taxon>
        <taxon>Anserineae</taxon>
        <taxon>Spinacia</taxon>
    </lineage>
</organism>
<dbReference type="Pfam" id="PF06839">
    <property type="entry name" value="Zn_ribbon_GRF"/>
    <property type="match status" value="1"/>
</dbReference>
<feature type="domain" description="GRF-type" evidence="6">
    <location>
        <begin position="5"/>
        <end position="51"/>
    </location>
</feature>